<dbReference type="InterPro" id="IPR002110">
    <property type="entry name" value="Ankyrin_rpt"/>
</dbReference>
<organism evidence="6 7">
    <name type="scientific">Hyaloscypha variabilis (strain UAMH 11265 / GT02V1 / F)</name>
    <name type="common">Meliniomyces variabilis</name>
    <dbReference type="NCBI Taxonomy" id="1149755"/>
    <lineage>
        <taxon>Eukaryota</taxon>
        <taxon>Fungi</taxon>
        <taxon>Dikarya</taxon>
        <taxon>Ascomycota</taxon>
        <taxon>Pezizomycotina</taxon>
        <taxon>Leotiomycetes</taxon>
        <taxon>Helotiales</taxon>
        <taxon>Hyaloscyphaceae</taxon>
        <taxon>Hyaloscypha</taxon>
        <taxon>Hyaloscypha variabilis</taxon>
    </lineage>
</organism>
<dbReference type="SMART" id="SM00248">
    <property type="entry name" value="ANK"/>
    <property type="match status" value="3"/>
</dbReference>
<evidence type="ECO:0000256" key="2">
    <source>
        <dbReference type="ARBA" id="ARBA00023043"/>
    </source>
</evidence>
<dbReference type="PANTHER" id="PTHR24171:SF9">
    <property type="entry name" value="ANKYRIN REPEAT DOMAIN-CONTAINING PROTEIN 39"/>
    <property type="match status" value="1"/>
</dbReference>
<protein>
    <submittedName>
        <fullName evidence="6">Ankyrin</fullName>
    </submittedName>
</protein>
<feature type="repeat" description="ANK" evidence="3">
    <location>
        <begin position="273"/>
        <end position="305"/>
    </location>
</feature>
<evidence type="ECO:0000256" key="3">
    <source>
        <dbReference type="PROSITE-ProRule" id="PRU00023"/>
    </source>
</evidence>
<dbReference type="Gene3D" id="1.25.40.20">
    <property type="entry name" value="Ankyrin repeat-containing domain"/>
    <property type="match status" value="1"/>
</dbReference>
<dbReference type="STRING" id="1149755.A0A2J6RUT6"/>
<feature type="region of interest" description="Disordered" evidence="4">
    <location>
        <begin position="644"/>
        <end position="691"/>
    </location>
</feature>
<gene>
    <name evidence="6" type="ORF">L207DRAFT_564620</name>
</gene>
<proteinExistence type="predicted"/>
<reference evidence="6 7" key="1">
    <citation type="submission" date="2016-04" db="EMBL/GenBank/DDBJ databases">
        <title>A degradative enzymes factory behind the ericoid mycorrhizal symbiosis.</title>
        <authorList>
            <consortium name="DOE Joint Genome Institute"/>
            <person name="Martino E."/>
            <person name="Morin E."/>
            <person name="Grelet G."/>
            <person name="Kuo A."/>
            <person name="Kohler A."/>
            <person name="Daghino S."/>
            <person name="Barry K."/>
            <person name="Choi C."/>
            <person name="Cichocki N."/>
            <person name="Clum A."/>
            <person name="Copeland A."/>
            <person name="Hainaut M."/>
            <person name="Haridas S."/>
            <person name="Labutti K."/>
            <person name="Lindquist E."/>
            <person name="Lipzen A."/>
            <person name="Khouja H.-R."/>
            <person name="Murat C."/>
            <person name="Ohm R."/>
            <person name="Olson A."/>
            <person name="Spatafora J."/>
            <person name="Veneault-Fourrey C."/>
            <person name="Henrissat B."/>
            <person name="Grigoriev I."/>
            <person name="Martin F."/>
            <person name="Perotto S."/>
        </authorList>
    </citation>
    <scope>NUCLEOTIDE SEQUENCE [LARGE SCALE GENOMIC DNA]</scope>
    <source>
        <strain evidence="6 7">F</strain>
    </source>
</reference>
<dbReference type="AlphaFoldDB" id="A0A2J6RUT6"/>
<evidence type="ECO:0000256" key="1">
    <source>
        <dbReference type="ARBA" id="ARBA00022737"/>
    </source>
</evidence>
<dbReference type="EMBL" id="KZ613943">
    <property type="protein sequence ID" value="PMD42284.1"/>
    <property type="molecule type" value="Genomic_DNA"/>
</dbReference>
<evidence type="ECO:0000256" key="5">
    <source>
        <dbReference type="SAM" id="SignalP"/>
    </source>
</evidence>
<dbReference type="Proteomes" id="UP000235786">
    <property type="component" value="Unassembled WGS sequence"/>
</dbReference>
<dbReference type="OrthoDB" id="539213at2759"/>
<evidence type="ECO:0000313" key="6">
    <source>
        <dbReference type="EMBL" id="PMD42284.1"/>
    </source>
</evidence>
<accession>A0A2J6RUT6</accession>
<dbReference type="Pfam" id="PF12796">
    <property type="entry name" value="Ank_2"/>
    <property type="match status" value="1"/>
</dbReference>
<feature type="compositionally biased region" description="Acidic residues" evidence="4">
    <location>
        <begin position="664"/>
        <end position="678"/>
    </location>
</feature>
<dbReference type="SUPFAM" id="SSF48403">
    <property type="entry name" value="Ankyrin repeat"/>
    <property type="match status" value="1"/>
</dbReference>
<dbReference type="PROSITE" id="PS50088">
    <property type="entry name" value="ANK_REPEAT"/>
    <property type="match status" value="1"/>
</dbReference>
<dbReference type="PROSITE" id="PS50297">
    <property type="entry name" value="ANK_REP_REGION"/>
    <property type="match status" value="1"/>
</dbReference>
<keyword evidence="5" id="KW-0732">Signal</keyword>
<feature type="region of interest" description="Disordered" evidence="4">
    <location>
        <begin position="582"/>
        <end position="604"/>
    </location>
</feature>
<dbReference type="PANTHER" id="PTHR24171">
    <property type="entry name" value="ANKYRIN REPEAT DOMAIN-CONTAINING PROTEIN 39-RELATED"/>
    <property type="match status" value="1"/>
</dbReference>
<keyword evidence="7" id="KW-1185">Reference proteome</keyword>
<dbReference type="InterPro" id="IPR036770">
    <property type="entry name" value="Ankyrin_rpt-contain_sf"/>
</dbReference>
<name>A0A2J6RUT6_HYAVF</name>
<sequence>MEGLGAAASVIAVASLALQLAESVTHLCEFWQSITDAPESVRDIAKELHVLSTILASIANTALPERQIDMKLVLETSAGFQEQRLWRNAMTHLVTDDRSHKNVVGEVFSDINLPPMCGPLEEINEKRSHEIQDLCHGVQYNITSNSRTKIRRRRTQIAASYTGISSIFGNLTLRSQTFSAQSNMYPGEEEDEHQTGESYLTIRPALWLARFGLKYGIRVAISQSPGNWKHVLNTFRPVSDNSLIFEFCKLGNIDGVRLLLDKGEASTWDTNSKGRTPLHVAAAHGHPRLCKVLLEVGADAEARDDTAKSCFNIACGELGYSIIKSSNKIDILRLFIHQADLSEPKNLDWISIADLANGQGLEYSADSRYMPGLSSFTWVVKMLKESIRENVDVDEMAYILWGLSLRWSNKDMKVLADFKSPKNNLEWTEWTPLHYCVWFQDYVAAHSLVQQGAKLHSTALEILWGPVEESPTSISMYSSAAFLAWRQLLEDEQLPLEKFITQELRQGPLKSQNWDKWSLTQLFTLNLKPAVYPDHCCEQCESSYRLFSLVEIAWQDILQQFNPKKETMDLLDDLRLMDDSSSFGSVGEHEKSAETTSYSGINLPDIEKGPSDTLFDETPGNHSFIVEWVCVRCWHKMLGTPGAGHFSNGDSDTSDEKSDKSDSDGDDSSCDDSDDEDRDSSSDDSPFLLPI</sequence>
<feature type="signal peptide" evidence="5">
    <location>
        <begin position="1"/>
        <end position="23"/>
    </location>
</feature>
<feature type="chain" id="PRO_5014349851" evidence="5">
    <location>
        <begin position="24"/>
        <end position="691"/>
    </location>
</feature>
<evidence type="ECO:0000256" key="4">
    <source>
        <dbReference type="SAM" id="MobiDB-lite"/>
    </source>
</evidence>
<feature type="compositionally biased region" description="Basic and acidic residues" evidence="4">
    <location>
        <begin position="654"/>
        <end position="663"/>
    </location>
</feature>
<evidence type="ECO:0000313" key="7">
    <source>
        <dbReference type="Proteomes" id="UP000235786"/>
    </source>
</evidence>
<keyword evidence="2 3" id="KW-0040">ANK repeat</keyword>
<keyword evidence="1" id="KW-0677">Repeat</keyword>